<dbReference type="EMBL" id="JBHTMP010000035">
    <property type="protein sequence ID" value="MFD1323690.1"/>
    <property type="molecule type" value="Genomic_DNA"/>
</dbReference>
<gene>
    <name evidence="3" type="ORF">ACFQ4H_21620</name>
</gene>
<name>A0ABW3YJQ3_9ACTN</name>
<accession>A0ABW3YJQ3</accession>
<dbReference type="Gene3D" id="1.10.3930.10">
    <property type="entry name" value="Arginine deiminase"/>
    <property type="match status" value="1"/>
</dbReference>
<dbReference type="Pfam" id="PF02274">
    <property type="entry name" value="ADI"/>
    <property type="match status" value="1"/>
</dbReference>
<dbReference type="PRINTS" id="PR01466">
    <property type="entry name" value="ARGDEIMINASE"/>
</dbReference>
<dbReference type="PIRSF" id="PIRSF006356">
    <property type="entry name" value="Arg_deiminase"/>
    <property type="match status" value="1"/>
</dbReference>
<dbReference type="Proteomes" id="UP001597260">
    <property type="component" value="Unassembled WGS sequence"/>
</dbReference>
<dbReference type="PANTHER" id="PTHR47271:SF2">
    <property type="entry name" value="ARGININE DEIMINASE"/>
    <property type="match status" value="1"/>
</dbReference>
<dbReference type="SUPFAM" id="SSF55909">
    <property type="entry name" value="Pentein"/>
    <property type="match status" value="1"/>
</dbReference>
<dbReference type="GO" id="GO:0016990">
    <property type="term" value="F:arginine deiminase activity"/>
    <property type="evidence" value="ECO:0007669"/>
    <property type="project" value="UniProtKB-EC"/>
</dbReference>
<dbReference type="NCBIfam" id="NF002381">
    <property type="entry name" value="PRK01388.1"/>
    <property type="match status" value="1"/>
</dbReference>
<evidence type="ECO:0000313" key="3">
    <source>
        <dbReference type="EMBL" id="MFD1323690.1"/>
    </source>
</evidence>
<comment type="caution">
    <text evidence="3">The sequence shown here is derived from an EMBL/GenBank/DDBJ whole genome shotgun (WGS) entry which is preliminary data.</text>
</comment>
<keyword evidence="2 3" id="KW-0378">Hydrolase</keyword>
<protein>
    <submittedName>
        <fullName evidence="3">Arginine deiminase</fullName>
        <ecNumber evidence="3">3.5.3.6</ecNumber>
    </submittedName>
</protein>
<proteinExistence type="inferred from homology"/>
<keyword evidence="4" id="KW-1185">Reference proteome</keyword>
<reference evidence="4" key="1">
    <citation type="journal article" date="2019" name="Int. J. Syst. Evol. Microbiol.">
        <title>The Global Catalogue of Microorganisms (GCM) 10K type strain sequencing project: providing services to taxonomists for standard genome sequencing and annotation.</title>
        <authorList>
            <consortium name="The Broad Institute Genomics Platform"/>
            <consortium name="The Broad Institute Genome Sequencing Center for Infectious Disease"/>
            <person name="Wu L."/>
            <person name="Ma J."/>
        </authorList>
    </citation>
    <scope>NUCLEOTIDE SEQUENCE [LARGE SCALE GENOMIC DNA]</scope>
    <source>
        <strain evidence="4">JCM 31037</strain>
    </source>
</reference>
<dbReference type="PANTHER" id="PTHR47271">
    <property type="entry name" value="ARGININE DEIMINASE"/>
    <property type="match status" value="1"/>
</dbReference>
<sequence length="401" mass="44011">MSHYANSEVGRLGTVLLHRPGRELARLTPRNNDSLLFDAIPWVGRAQEEHDAFAAVLRERGVEVLYLATLLVETLAVDDARAELIERVLQDPRLGGTLRQRVSDHLAYLDPVGLADVFVAGLAHEELRTSWDRPGGLVYTLMDRHDFVIDPLPNLLFTRDQSVWIRDRAAVMSLAMPARRRETSLVDAIYRHHPRFGGTRFVYRPEFEHVEGGDVLLLAPGVVAIGVGERTTPAGAEQLARRVFDADLAHTILVVPIAQERATMHLDTICTMVDVDAVVMYPNIADSLSAYTVVAGADGGLQIDGPAPFLRAAADAMDLTTLRVIDTGLDPVTAEREQWDDGNNTLAIAPRLCVAYERNVETNRQLERAGIEVIRIAGSELGSGRGGPRCLSCPLVRNGTI</sequence>
<dbReference type="EC" id="3.5.3.6" evidence="3"/>
<evidence type="ECO:0000256" key="1">
    <source>
        <dbReference type="ARBA" id="ARBA00010206"/>
    </source>
</evidence>
<organism evidence="3 4">
    <name type="scientific">Micromonospora sonneratiae</name>
    <dbReference type="NCBI Taxonomy" id="1184706"/>
    <lineage>
        <taxon>Bacteria</taxon>
        <taxon>Bacillati</taxon>
        <taxon>Actinomycetota</taxon>
        <taxon>Actinomycetes</taxon>
        <taxon>Micromonosporales</taxon>
        <taxon>Micromonosporaceae</taxon>
        <taxon>Micromonospora</taxon>
    </lineage>
</organism>
<dbReference type="RefSeq" id="WP_377573060.1">
    <property type="nucleotide sequence ID" value="NZ_JBHTMP010000035.1"/>
</dbReference>
<dbReference type="Gene3D" id="3.75.10.10">
    <property type="entry name" value="L-arginine/glycine Amidinotransferase, Chain A"/>
    <property type="match status" value="1"/>
</dbReference>
<evidence type="ECO:0000313" key="4">
    <source>
        <dbReference type="Proteomes" id="UP001597260"/>
    </source>
</evidence>
<dbReference type="InterPro" id="IPR003876">
    <property type="entry name" value="Arg_deiminase"/>
</dbReference>
<comment type="similarity">
    <text evidence="1">Belongs to the arginine deiminase family.</text>
</comment>
<evidence type="ECO:0000256" key="2">
    <source>
        <dbReference type="ARBA" id="ARBA00022801"/>
    </source>
</evidence>